<evidence type="ECO:0000256" key="1">
    <source>
        <dbReference type="ARBA" id="ARBA00001933"/>
    </source>
</evidence>
<dbReference type="GO" id="GO:0030170">
    <property type="term" value="F:pyridoxal phosphate binding"/>
    <property type="evidence" value="ECO:0007669"/>
    <property type="project" value="InterPro"/>
</dbReference>
<evidence type="ECO:0000256" key="4">
    <source>
        <dbReference type="ARBA" id="ARBA00022898"/>
    </source>
</evidence>
<name>A0A0U5ET37_9BACT</name>
<feature type="domain" description="Aminotransferase class I/classII large" evidence="5">
    <location>
        <begin position="27"/>
        <end position="365"/>
    </location>
</feature>
<evidence type="ECO:0000256" key="3">
    <source>
        <dbReference type="ARBA" id="ARBA00022679"/>
    </source>
</evidence>
<gene>
    <name evidence="6" type="primary">bioF</name>
    <name evidence="6" type="ORF">PNK_1785</name>
</gene>
<protein>
    <submittedName>
        <fullName evidence="6">8-amino-7-oxononanoate synthase</fullName>
        <ecNumber evidence="6">2.3.1.47</ecNumber>
    </submittedName>
</protein>
<dbReference type="PANTHER" id="PTHR13693">
    <property type="entry name" value="CLASS II AMINOTRANSFERASE/8-AMINO-7-OXONONANOATE SYNTHASE"/>
    <property type="match status" value="1"/>
</dbReference>
<keyword evidence="3 6" id="KW-0808">Transferase</keyword>
<dbReference type="Proteomes" id="UP000069902">
    <property type="component" value="Chromosome cPNK"/>
</dbReference>
<sequence>MLKEVERRLAERERKGCMRQLILRPGLIDFASNDYLGLARSPRLEREVLKEWKGAEPLNRLGSTGSRLLTGHSLYAEELEAKVAAFHGYEAGLLFTCGYMANMGLLSAVAGSGDAIFYDAHIHASIRDGMRLSLASCYPFKHQHAEHLEQRLKTCSVKGNRFICIESVYSTDGSQAPLVDLCLLAKKYGAHLIVDEAHAVGMLGPEGKGLVAAYQLAESVFAHVVTFGKAVGTHGAMVLGSHLLKKSLINFARSAIYTTALPFHSLAAIKCSYDLFPTYANERHHVRELAQLFVDARLASNLSAIQSIRIEGNEKVLRAMNWLEIEGFDVRALMSPTVQRGRECLRICLHAFNTKQEALRLIESLQRILTC</sequence>
<organism evidence="6 7">
    <name type="scientific">Candidatus Protochlamydia naegleriophila</name>
    <dbReference type="NCBI Taxonomy" id="389348"/>
    <lineage>
        <taxon>Bacteria</taxon>
        <taxon>Pseudomonadati</taxon>
        <taxon>Chlamydiota</taxon>
        <taxon>Chlamydiia</taxon>
        <taxon>Parachlamydiales</taxon>
        <taxon>Parachlamydiaceae</taxon>
        <taxon>Candidatus Protochlamydia</taxon>
    </lineage>
</organism>
<dbReference type="InterPro" id="IPR050087">
    <property type="entry name" value="AON_synthase_class-II"/>
</dbReference>
<dbReference type="Gene3D" id="3.40.640.10">
    <property type="entry name" value="Type I PLP-dependent aspartate aminotransferase-like (Major domain)"/>
    <property type="match status" value="1"/>
</dbReference>
<dbReference type="InterPro" id="IPR015424">
    <property type="entry name" value="PyrdxlP-dep_Trfase"/>
</dbReference>
<dbReference type="Pfam" id="PF00155">
    <property type="entry name" value="Aminotran_1_2"/>
    <property type="match status" value="1"/>
</dbReference>
<dbReference type="EC" id="2.3.1.47" evidence="6"/>
<dbReference type="InParanoid" id="A0A0U5ET37"/>
<keyword evidence="7" id="KW-1185">Reference proteome</keyword>
<accession>A0A0U5ET37</accession>
<proteinExistence type="inferred from homology"/>
<evidence type="ECO:0000313" key="6">
    <source>
        <dbReference type="EMBL" id="CUI17392.1"/>
    </source>
</evidence>
<evidence type="ECO:0000313" key="7">
    <source>
        <dbReference type="Proteomes" id="UP000069902"/>
    </source>
</evidence>
<evidence type="ECO:0000256" key="2">
    <source>
        <dbReference type="ARBA" id="ARBA00010008"/>
    </source>
</evidence>
<dbReference type="PANTHER" id="PTHR13693:SF77">
    <property type="entry name" value="8-AMINO-7-OXONONANOATE SYNTHASE"/>
    <property type="match status" value="1"/>
</dbReference>
<dbReference type="Gene3D" id="3.90.1150.10">
    <property type="entry name" value="Aspartate Aminotransferase, domain 1"/>
    <property type="match status" value="1"/>
</dbReference>
<dbReference type="InterPro" id="IPR015421">
    <property type="entry name" value="PyrdxlP-dep_Trfase_major"/>
</dbReference>
<keyword evidence="6" id="KW-0012">Acyltransferase</keyword>
<dbReference type="InterPro" id="IPR015422">
    <property type="entry name" value="PyrdxlP-dep_Trfase_small"/>
</dbReference>
<dbReference type="SUPFAM" id="SSF53383">
    <property type="entry name" value="PLP-dependent transferases"/>
    <property type="match status" value="1"/>
</dbReference>
<dbReference type="STRING" id="389348.PNK_1785"/>
<dbReference type="EMBL" id="LN879502">
    <property type="protein sequence ID" value="CUI17392.1"/>
    <property type="molecule type" value="Genomic_DNA"/>
</dbReference>
<dbReference type="PATRIC" id="fig|389348.3.peg.2004"/>
<comment type="cofactor">
    <cofactor evidence="1">
        <name>pyridoxal 5'-phosphate</name>
        <dbReference type="ChEBI" id="CHEBI:597326"/>
    </cofactor>
</comment>
<dbReference type="GO" id="GO:0008710">
    <property type="term" value="F:8-amino-7-oxononanoate synthase activity"/>
    <property type="evidence" value="ECO:0007669"/>
    <property type="project" value="UniProtKB-EC"/>
</dbReference>
<dbReference type="InterPro" id="IPR004839">
    <property type="entry name" value="Aminotransferase_I/II_large"/>
</dbReference>
<dbReference type="KEGG" id="pnl:PNK_1785"/>
<comment type="similarity">
    <text evidence="2">Belongs to the class-II pyridoxal-phosphate-dependent aminotransferase family. BioF subfamily.</text>
</comment>
<dbReference type="RefSeq" id="WP_059061565.1">
    <property type="nucleotide sequence ID" value="NZ_LN879502.1"/>
</dbReference>
<evidence type="ECO:0000259" key="5">
    <source>
        <dbReference type="Pfam" id="PF00155"/>
    </source>
</evidence>
<dbReference type="AlphaFoldDB" id="A0A0U5ET37"/>
<reference evidence="7" key="1">
    <citation type="submission" date="2015-09" db="EMBL/GenBank/DDBJ databases">
        <authorList>
            <person name="Bertelli C."/>
        </authorList>
    </citation>
    <scope>NUCLEOTIDE SEQUENCE [LARGE SCALE GENOMIC DNA]</scope>
    <source>
        <strain evidence="7">KNic</strain>
    </source>
</reference>
<keyword evidence="4" id="KW-0663">Pyridoxal phosphate</keyword>